<evidence type="ECO:0000259" key="1">
    <source>
        <dbReference type="Pfam" id="PF05050"/>
    </source>
</evidence>
<dbReference type="NCBIfam" id="TIGR01444">
    <property type="entry name" value="fkbM_fam"/>
    <property type="match status" value="1"/>
</dbReference>
<dbReference type="Proteomes" id="UP000001887">
    <property type="component" value="Chromosome"/>
</dbReference>
<dbReference type="InterPro" id="IPR029063">
    <property type="entry name" value="SAM-dependent_MTases_sf"/>
</dbReference>
<reference evidence="2 3" key="1">
    <citation type="journal article" date="2009" name="Stand. Genomic Sci.">
        <title>Complete genome sequence of Pirellula staleyi type strain (ATCC 27377).</title>
        <authorList>
            <person name="Clum A."/>
            <person name="Tindall B.J."/>
            <person name="Sikorski J."/>
            <person name="Ivanova N."/>
            <person name="Mavrommatis K."/>
            <person name="Lucas S."/>
            <person name="Glavina del Rio T."/>
            <person name="Nolan M."/>
            <person name="Chen F."/>
            <person name="Tice H."/>
            <person name="Pitluck S."/>
            <person name="Cheng J.F."/>
            <person name="Chertkov O."/>
            <person name="Brettin T."/>
            <person name="Han C."/>
            <person name="Detter J.C."/>
            <person name="Kuske C."/>
            <person name="Bruce D."/>
            <person name="Goodwin L."/>
            <person name="Ovchinikova G."/>
            <person name="Pati A."/>
            <person name="Mikhailova N."/>
            <person name="Chen A."/>
            <person name="Palaniappan K."/>
            <person name="Land M."/>
            <person name="Hauser L."/>
            <person name="Chang Y.J."/>
            <person name="Jeffries C.D."/>
            <person name="Chain P."/>
            <person name="Rohde M."/>
            <person name="Goker M."/>
            <person name="Bristow J."/>
            <person name="Eisen J.A."/>
            <person name="Markowitz V."/>
            <person name="Hugenholtz P."/>
            <person name="Kyrpides N.C."/>
            <person name="Klenk H.P."/>
            <person name="Lapidus A."/>
        </authorList>
    </citation>
    <scope>NUCLEOTIDE SEQUENCE [LARGE SCALE GENOMIC DNA]</scope>
    <source>
        <strain evidence="3">ATCC 27377 / DSM 6068 / ICPB 4128</strain>
    </source>
</reference>
<dbReference type="InterPro" id="IPR052514">
    <property type="entry name" value="SAM-dependent_MTase"/>
</dbReference>
<feature type="domain" description="Methyltransferase FkbM" evidence="1">
    <location>
        <begin position="108"/>
        <end position="286"/>
    </location>
</feature>
<dbReference type="Pfam" id="PF05050">
    <property type="entry name" value="Methyltransf_21"/>
    <property type="match status" value="1"/>
</dbReference>
<dbReference type="EMBL" id="CP001848">
    <property type="protein sequence ID" value="ADB18116.1"/>
    <property type="molecule type" value="Genomic_DNA"/>
</dbReference>
<name>D2QYF7_PIRSD</name>
<dbReference type="OrthoDB" id="5329963at2"/>
<accession>D2QYF7</accession>
<dbReference type="SUPFAM" id="SSF53335">
    <property type="entry name" value="S-adenosyl-L-methionine-dependent methyltransferases"/>
    <property type="match status" value="1"/>
</dbReference>
<evidence type="ECO:0000313" key="2">
    <source>
        <dbReference type="EMBL" id="ADB18116.1"/>
    </source>
</evidence>
<dbReference type="AlphaFoldDB" id="D2QYF7"/>
<gene>
    <name evidence="2" type="ordered locus">Psta_3454</name>
</gene>
<dbReference type="KEGG" id="psl:Psta_3454"/>
<keyword evidence="3" id="KW-1185">Reference proteome</keyword>
<sequence length="336" mass="37155">MSGPPNIDPQSALAWELDVSQLGGTLPAVGERQLIRLSFRNQRIEIAPAETFDAATHQIIHVRGEPFISHLSERDAVISRVLQHQGYWEFAESLLLATRMERGSLVLDLGANIGYYTLAAARQLGPTGAVFAAEPDPANFVILLANVLLAVQRRGELARVDLQCVALDSESGTKTLTRFQRNLGLHTLFPPTSLHTSQGNLDQSISVSTTTLDDLRFGSPSRPAAIERRIHLIKADTQGAELAILKGGCRTLASDRPLLCLEFEPSLSGEARSLELLHWLADHQYRECLFFYSTETDPLRMLRQFQSPLAVLSLEPLVRQRRIGPFGTLLAYPCEL</sequence>
<dbReference type="STRING" id="530564.Psta_3454"/>
<dbReference type="PANTHER" id="PTHR34203:SF13">
    <property type="entry name" value="EXPRESSED PROTEIN"/>
    <property type="match status" value="1"/>
</dbReference>
<organism evidence="2 3">
    <name type="scientific">Pirellula staleyi (strain ATCC 27377 / DSM 6068 / ICPB 4128)</name>
    <name type="common">Pirella staleyi</name>
    <dbReference type="NCBI Taxonomy" id="530564"/>
    <lineage>
        <taxon>Bacteria</taxon>
        <taxon>Pseudomonadati</taxon>
        <taxon>Planctomycetota</taxon>
        <taxon>Planctomycetia</taxon>
        <taxon>Pirellulales</taxon>
        <taxon>Pirellulaceae</taxon>
        <taxon>Pirellula</taxon>
    </lineage>
</organism>
<proteinExistence type="predicted"/>
<dbReference type="Gene3D" id="3.40.50.150">
    <property type="entry name" value="Vaccinia Virus protein VP39"/>
    <property type="match status" value="1"/>
</dbReference>
<keyword evidence="2" id="KW-0489">Methyltransferase</keyword>
<dbReference type="HOGENOM" id="CLU_825980_0_0_0"/>
<dbReference type="PANTHER" id="PTHR34203">
    <property type="entry name" value="METHYLTRANSFERASE, FKBM FAMILY PROTEIN"/>
    <property type="match status" value="1"/>
</dbReference>
<dbReference type="InterPro" id="IPR006342">
    <property type="entry name" value="FkbM_mtfrase"/>
</dbReference>
<evidence type="ECO:0000313" key="3">
    <source>
        <dbReference type="Proteomes" id="UP000001887"/>
    </source>
</evidence>
<dbReference type="eggNOG" id="COG2520">
    <property type="taxonomic scope" value="Bacteria"/>
</dbReference>
<dbReference type="GO" id="GO:0032259">
    <property type="term" value="P:methylation"/>
    <property type="evidence" value="ECO:0007669"/>
    <property type="project" value="UniProtKB-KW"/>
</dbReference>
<keyword evidence="2" id="KW-0808">Transferase</keyword>
<dbReference type="GO" id="GO:0008168">
    <property type="term" value="F:methyltransferase activity"/>
    <property type="evidence" value="ECO:0007669"/>
    <property type="project" value="UniProtKB-KW"/>
</dbReference>
<protein>
    <submittedName>
        <fullName evidence="2">Methyltransferase FkbM family</fullName>
    </submittedName>
</protein>